<keyword evidence="2" id="KW-0805">Transcription regulation</keyword>
<dbReference type="InterPro" id="IPR036390">
    <property type="entry name" value="WH_DNA-bd_sf"/>
</dbReference>
<dbReference type="PROSITE" id="PS50931">
    <property type="entry name" value="HTH_LYSR"/>
    <property type="match status" value="1"/>
</dbReference>
<organism evidence="6">
    <name type="scientific">hydrothermal vent metagenome</name>
    <dbReference type="NCBI Taxonomy" id="652676"/>
    <lineage>
        <taxon>unclassified sequences</taxon>
        <taxon>metagenomes</taxon>
        <taxon>ecological metagenomes</taxon>
    </lineage>
</organism>
<protein>
    <submittedName>
        <fullName evidence="6">RuBisCO operon transcriptional regulator CbbR</fullName>
    </submittedName>
</protein>
<evidence type="ECO:0000256" key="2">
    <source>
        <dbReference type="ARBA" id="ARBA00023015"/>
    </source>
</evidence>
<evidence type="ECO:0000256" key="1">
    <source>
        <dbReference type="ARBA" id="ARBA00009437"/>
    </source>
</evidence>
<evidence type="ECO:0000256" key="4">
    <source>
        <dbReference type="ARBA" id="ARBA00023163"/>
    </source>
</evidence>
<dbReference type="InterPro" id="IPR036388">
    <property type="entry name" value="WH-like_DNA-bd_sf"/>
</dbReference>
<keyword evidence="3" id="KW-0238">DNA-binding</keyword>
<evidence type="ECO:0000256" key="3">
    <source>
        <dbReference type="ARBA" id="ARBA00023125"/>
    </source>
</evidence>
<evidence type="ECO:0000313" key="6">
    <source>
        <dbReference type="EMBL" id="SFV52447.1"/>
    </source>
</evidence>
<dbReference type="PRINTS" id="PR00039">
    <property type="entry name" value="HTHLYSR"/>
</dbReference>
<dbReference type="Pfam" id="PF03466">
    <property type="entry name" value="LysR_substrate"/>
    <property type="match status" value="1"/>
</dbReference>
<accession>A0A1W1BG18</accession>
<dbReference type="Gene3D" id="1.10.10.10">
    <property type="entry name" value="Winged helix-like DNA-binding domain superfamily/Winged helix DNA-binding domain"/>
    <property type="match status" value="1"/>
</dbReference>
<dbReference type="Pfam" id="PF00126">
    <property type="entry name" value="HTH_1"/>
    <property type="match status" value="1"/>
</dbReference>
<comment type="similarity">
    <text evidence="1">Belongs to the LysR transcriptional regulatory family.</text>
</comment>
<dbReference type="SUPFAM" id="SSF53850">
    <property type="entry name" value="Periplasmic binding protein-like II"/>
    <property type="match status" value="1"/>
</dbReference>
<dbReference type="InterPro" id="IPR005119">
    <property type="entry name" value="LysR_subst-bd"/>
</dbReference>
<keyword evidence="4" id="KW-0804">Transcription</keyword>
<dbReference type="PANTHER" id="PTHR30126">
    <property type="entry name" value="HTH-TYPE TRANSCRIPTIONAL REGULATOR"/>
    <property type="match status" value="1"/>
</dbReference>
<dbReference type="GO" id="GO:0003700">
    <property type="term" value="F:DNA-binding transcription factor activity"/>
    <property type="evidence" value="ECO:0007669"/>
    <property type="project" value="InterPro"/>
</dbReference>
<gene>
    <name evidence="6" type="ORF">MNB_SUP05-5-799</name>
</gene>
<dbReference type="AlphaFoldDB" id="A0A1W1BG18"/>
<dbReference type="SUPFAM" id="SSF46785">
    <property type="entry name" value="Winged helix' DNA-binding domain"/>
    <property type="match status" value="1"/>
</dbReference>
<dbReference type="Gene3D" id="3.40.190.290">
    <property type="match status" value="1"/>
</dbReference>
<evidence type="ECO:0000259" key="5">
    <source>
        <dbReference type="PROSITE" id="PS50931"/>
    </source>
</evidence>
<proteinExistence type="inferred from homology"/>
<feature type="domain" description="HTH lysR-type" evidence="5">
    <location>
        <begin position="4"/>
        <end position="61"/>
    </location>
</feature>
<dbReference type="EMBL" id="FPHJ01000005">
    <property type="protein sequence ID" value="SFV52447.1"/>
    <property type="molecule type" value="Genomic_DNA"/>
</dbReference>
<name>A0A1W1BG18_9ZZZZ</name>
<reference evidence="6" key="1">
    <citation type="submission" date="2016-10" db="EMBL/GenBank/DDBJ databases">
        <authorList>
            <person name="de Groot N.N."/>
        </authorList>
    </citation>
    <scope>NUCLEOTIDE SEQUENCE</scope>
</reference>
<dbReference type="InterPro" id="IPR000847">
    <property type="entry name" value="LysR_HTH_N"/>
</dbReference>
<dbReference type="GO" id="GO:0000976">
    <property type="term" value="F:transcription cis-regulatory region binding"/>
    <property type="evidence" value="ECO:0007669"/>
    <property type="project" value="TreeGrafter"/>
</dbReference>
<sequence length="294" mass="33367">MIYFNVKQLISFEAVIRLRSFTKAAKKLNLTQPAIYMQVKQLQERVGSDIFTIQGKEVFPTLIGAKVLKASKTIINSLELLSVDIEQTLSPETGHLNIAVATTANSFVSRVLAAFKKKYPKSSFHLEVTNRKSLLEKLEDFQLDFAIMGEPPKELLLESEIIMENPLIVIAHPKHKLVKQKNITLKDLKKEILITREQGSGTRMTIERITDLTFNSDIEINSNEAIVEAVQAGLGIGFVSKHTVRLELENNVIKQLNVINFPITRYWHIVSNQQIQLSPMAKQFKAFIHSFKLK</sequence>
<dbReference type="PANTHER" id="PTHR30126:SF5">
    <property type="entry name" value="HTH-TYPE TRANSCRIPTIONAL ACTIVATOR CMPR"/>
    <property type="match status" value="1"/>
</dbReference>